<dbReference type="EMBL" id="CP003697">
    <property type="protein sequence ID" value="AGF71075.1"/>
    <property type="molecule type" value="Genomic_DNA"/>
</dbReference>
<dbReference type="Proteomes" id="UP000011723">
    <property type="component" value="Chromosome"/>
</dbReference>
<reference evidence="1 2" key="1">
    <citation type="journal article" date="2012" name="Stand. Genomic Sci.">
        <title>Genome sequence of the halotolerant bacterium Corynebacterium halotolerans type strain YIM 70093(T) (= DSM 44683(T)).</title>
        <authorList>
            <person name="Ruckert C."/>
            <person name="Albersmeier A."/>
            <person name="Al-Dilaimi A."/>
            <person name="Niehaus K."/>
            <person name="Szczepanowski R."/>
            <person name="Kalinowski J."/>
        </authorList>
    </citation>
    <scope>NUCLEOTIDE SEQUENCE [LARGE SCALE GENOMIC DNA]</scope>
    <source>
        <strain evidence="1">YIM 70093</strain>
    </source>
</reference>
<proteinExistence type="predicted"/>
<dbReference type="eggNOG" id="ENOG5031CJ9">
    <property type="taxonomic scope" value="Bacteria"/>
</dbReference>
<dbReference type="OrthoDB" id="4929423at2"/>
<dbReference type="PATRIC" id="fig|1121362.3.peg.55"/>
<protein>
    <submittedName>
        <fullName evidence="1">Uncharacterized protein</fullName>
    </submittedName>
</protein>
<dbReference type="RefSeq" id="WP_015399499.1">
    <property type="nucleotide sequence ID" value="NC_020302.1"/>
</dbReference>
<name>M1NU94_9CORY</name>
<evidence type="ECO:0000313" key="2">
    <source>
        <dbReference type="Proteomes" id="UP000011723"/>
    </source>
</evidence>
<accession>M1NU94</accession>
<sequence length="218" mass="23695">MEDVHFSSSPFSVPSLVETGRRLAGLSSLPAPVGVVGHGVEASASGGPQDLDLVKGVLWHACMVTVDELFEDLMSFTDDLSIQGRIQAETLVLSELPPRYADKVNGFFARKFLTAVVDVTNYLTHEWQPLPTIAHALALRVLLNKTESLAEIFEVEMPTNWRTVLEDTLYDGLDLAPLYAPATAGAALSHPAADTMMDFATWFTPLSPERHVTPFAAS</sequence>
<dbReference type="AlphaFoldDB" id="M1NU94"/>
<dbReference type="HOGENOM" id="CLU_1265177_0_0_11"/>
<keyword evidence="2" id="KW-1185">Reference proteome</keyword>
<gene>
    <name evidence="1" type="ORF">A605_00295</name>
</gene>
<organism evidence="1 2">
    <name type="scientific">Corynebacterium halotolerans YIM 70093 = DSM 44683</name>
    <dbReference type="NCBI Taxonomy" id="1121362"/>
    <lineage>
        <taxon>Bacteria</taxon>
        <taxon>Bacillati</taxon>
        <taxon>Actinomycetota</taxon>
        <taxon>Actinomycetes</taxon>
        <taxon>Mycobacteriales</taxon>
        <taxon>Corynebacteriaceae</taxon>
        <taxon>Corynebacterium</taxon>
    </lineage>
</organism>
<evidence type="ECO:0000313" key="1">
    <source>
        <dbReference type="EMBL" id="AGF71075.1"/>
    </source>
</evidence>
<dbReference type="KEGG" id="chn:A605_00295"/>